<dbReference type="InterPro" id="IPR051426">
    <property type="entry name" value="Peflin/Sorcin_CaBP"/>
</dbReference>
<reference evidence="8" key="1">
    <citation type="submission" date="2022-11" db="EMBL/GenBank/DDBJ databases">
        <title>Centuries of genome instability and evolution in soft-shell clam transmissible cancer (bioRxiv).</title>
        <authorList>
            <person name="Hart S.F.M."/>
            <person name="Yonemitsu M.A."/>
            <person name="Giersch R.M."/>
            <person name="Beal B.F."/>
            <person name="Arriagada G."/>
            <person name="Davis B.W."/>
            <person name="Ostrander E.A."/>
            <person name="Goff S.P."/>
            <person name="Metzger M.J."/>
        </authorList>
    </citation>
    <scope>NUCLEOTIDE SEQUENCE</scope>
    <source>
        <strain evidence="8">MELC-2E11</strain>
        <tissue evidence="8">Siphon/mantle</tissue>
    </source>
</reference>
<comment type="subcellular location">
    <subcellularLocation>
        <location evidence="1">Cytoplasm</location>
    </subcellularLocation>
</comment>
<name>A0ABY7F1A0_MYAAR</name>
<dbReference type="SMART" id="SM00054">
    <property type="entry name" value="EFh"/>
    <property type="match status" value="4"/>
</dbReference>
<sequence length="237" mass="27488">MAYYGQQQQGYGQQGPPNPGQQDQNFLWTVFQRVDKDRSGQISAHELGQALSNGTWTPFNPETVRLMIGMFDRDNSGSINFQEFSALWKYVTDWQNCFRSYDRDNSGSIDRNELKTALTSYRLSDRFYEVLVRKFDRQGRGTVAFDDFIQCCLVTRSCVSFITNMFASYRLSDRFYDILVKKFDRQGRGTVAFDDFIQCCAVIQTLTGAFRNHDTDQDGWVTISYEQFMTLVFSLKS</sequence>
<keyword evidence="9" id="KW-1185">Reference proteome</keyword>
<dbReference type="Proteomes" id="UP001164746">
    <property type="component" value="Chromosome 8"/>
</dbReference>
<evidence type="ECO:0000256" key="1">
    <source>
        <dbReference type="ARBA" id="ARBA00004496"/>
    </source>
</evidence>
<evidence type="ECO:0000256" key="5">
    <source>
        <dbReference type="ARBA" id="ARBA00022837"/>
    </source>
</evidence>
<dbReference type="PANTHER" id="PTHR46212">
    <property type="entry name" value="PEFLIN"/>
    <property type="match status" value="1"/>
</dbReference>
<evidence type="ECO:0000259" key="7">
    <source>
        <dbReference type="PROSITE" id="PS50222"/>
    </source>
</evidence>
<evidence type="ECO:0000256" key="3">
    <source>
        <dbReference type="ARBA" id="ARBA00022723"/>
    </source>
</evidence>
<dbReference type="PROSITE" id="PS50222">
    <property type="entry name" value="EF_HAND_2"/>
    <property type="match status" value="2"/>
</dbReference>
<dbReference type="SUPFAM" id="SSF47473">
    <property type="entry name" value="EF-hand"/>
    <property type="match status" value="2"/>
</dbReference>
<dbReference type="CDD" id="cd00051">
    <property type="entry name" value="EFh"/>
    <property type="match status" value="1"/>
</dbReference>
<keyword evidence="2" id="KW-0963">Cytoplasm</keyword>
<evidence type="ECO:0000313" key="9">
    <source>
        <dbReference type="Proteomes" id="UP001164746"/>
    </source>
</evidence>
<evidence type="ECO:0000256" key="4">
    <source>
        <dbReference type="ARBA" id="ARBA00022737"/>
    </source>
</evidence>
<dbReference type="InterPro" id="IPR011992">
    <property type="entry name" value="EF-hand-dom_pair"/>
</dbReference>
<dbReference type="Gene3D" id="1.10.238.10">
    <property type="entry name" value="EF-hand"/>
    <property type="match status" value="2"/>
</dbReference>
<organism evidence="8 9">
    <name type="scientific">Mya arenaria</name>
    <name type="common">Soft-shell clam</name>
    <dbReference type="NCBI Taxonomy" id="6604"/>
    <lineage>
        <taxon>Eukaryota</taxon>
        <taxon>Metazoa</taxon>
        <taxon>Spiralia</taxon>
        <taxon>Lophotrochozoa</taxon>
        <taxon>Mollusca</taxon>
        <taxon>Bivalvia</taxon>
        <taxon>Autobranchia</taxon>
        <taxon>Heteroconchia</taxon>
        <taxon>Euheterodonta</taxon>
        <taxon>Imparidentia</taxon>
        <taxon>Neoheterodontei</taxon>
        <taxon>Myida</taxon>
        <taxon>Myoidea</taxon>
        <taxon>Myidae</taxon>
        <taxon>Mya</taxon>
    </lineage>
</organism>
<evidence type="ECO:0000256" key="2">
    <source>
        <dbReference type="ARBA" id="ARBA00022490"/>
    </source>
</evidence>
<evidence type="ECO:0000256" key="6">
    <source>
        <dbReference type="SAM" id="MobiDB-lite"/>
    </source>
</evidence>
<dbReference type="PANTHER" id="PTHR46212:SF9">
    <property type="entry name" value="PROGRAMMED CELL DEATH PROTEIN 6"/>
    <property type="match status" value="1"/>
</dbReference>
<dbReference type="PROSITE" id="PS00018">
    <property type="entry name" value="EF_HAND_1"/>
    <property type="match status" value="2"/>
</dbReference>
<evidence type="ECO:0000313" key="8">
    <source>
        <dbReference type="EMBL" id="WAR13136.1"/>
    </source>
</evidence>
<keyword evidence="5" id="KW-0106">Calcium</keyword>
<feature type="domain" description="EF-hand" evidence="7">
    <location>
        <begin position="89"/>
        <end position="124"/>
    </location>
</feature>
<proteinExistence type="predicted"/>
<accession>A0ABY7F1A0</accession>
<dbReference type="CDD" id="cd16183">
    <property type="entry name" value="EFh_PEF_ALG-2"/>
    <property type="match status" value="1"/>
</dbReference>
<keyword evidence="4" id="KW-0677">Repeat</keyword>
<keyword evidence="3" id="KW-0479">Metal-binding</keyword>
<protein>
    <submittedName>
        <fullName evidence="8">PDCD6-like protein</fullName>
    </submittedName>
</protein>
<dbReference type="InterPro" id="IPR018247">
    <property type="entry name" value="EF_Hand_1_Ca_BS"/>
</dbReference>
<dbReference type="InterPro" id="IPR002048">
    <property type="entry name" value="EF_hand_dom"/>
</dbReference>
<dbReference type="EMBL" id="CP111019">
    <property type="protein sequence ID" value="WAR13136.1"/>
    <property type="molecule type" value="Genomic_DNA"/>
</dbReference>
<dbReference type="Pfam" id="PF13833">
    <property type="entry name" value="EF-hand_8"/>
    <property type="match status" value="1"/>
</dbReference>
<feature type="domain" description="EF-hand" evidence="7">
    <location>
        <begin position="22"/>
        <end position="57"/>
    </location>
</feature>
<gene>
    <name evidence="8" type="ORF">MAR_027316</name>
</gene>
<feature type="region of interest" description="Disordered" evidence="6">
    <location>
        <begin position="1"/>
        <end position="23"/>
    </location>
</feature>
<dbReference type="Pfam" id="PF13499">
    <property type="entry name" value="EF-hand_7"/>
    <property type="match status" value="2"/>
</dbReference>